<dbReference type="GO" id="GO:0000981">
    <property type="term" value="F:DNA-binding transcription factor activity, RNA polymerase II-specific"/>
    <property type="evidence" value="ECO:0007669"/>
    <property type="project" value="TreeGrafter"/>
</dbReference>
<dbReference type="SUPFAM" id="SSF57667">
    <property type="entry name" value="beta-beta-alpha zinc fingers"/>
    <property type="match status" value="1"/>
</dbReference>
<evidence type="ECO:0000256" key="3">
    <source>
        <dbReference type="ARBA" id="ARBA00022771"/>
    </source>
</evidence>
<dbReference type="InterPro" id="IPR013087">
    <property type="entry name" value="Znf_C2H2_type"/>
</dbReference>
<dbReference type="AlphaFoldDB" id="A0A8X6PEH4"/>
<dbReference type="GO" id="GO:0005634">
    <property type="term" value="C:nucleus"/>
    <property type="evidence" value="ECO:0007669"/>
    <property type="project" value="TreeGrafter"/>
</dbReference>
<evidence type="ECO:0000313" key="8">
    <source>
        <dbReference type="EMBL" id="GFT63898.1"/>
    </source>
</evidence>
<evidence type="ECO:0000313" key="10">
    <source>
        <dbReference type="Proteomes" id="UP000887013"/>
    </source>
</evidence>
<dbReference type="Gene3D" id="3.30.160.60">
    <property type="entry name" value="Classic Zinc Finger"/>
    <property type="match status" value="2"/>
</dbReference>
<evidence type="ECO:0000313" key="9">
    <source>
        <dbReference type="EMBL" id="GFT88799.1"/>
    </source>
</evidence>
<keyword evidence="4" id="KW-0862">Zinc</keyword>
<evidence type="ECO:0000256" key="5">
    <source>
        <dbReference type="PROSITE-ProRule" id="PRU00042"/>
    </source>
</evidence>
<dbReference type="GO" id="GO:0045893">
    <property type="term" value="P:positive regulation of DNA-templated transcription"/>
    <property type="evidence" value="ECO:0007669"/>
    <property type="project" value="UniProtKB-ARBA"/>
</dbReference>
<reference evidence="8" key="1">
    <citation type="submission" date="2020-08" db="EMBL/GenBank/DDBJ databases">
        <title>Multicomponent nature underlies the extraordinary mechanical properties of spider dragline silk.</title>
        <authorList>
            <person name="Kono N."/>
            <person name="Nakamura H."/>
            <person name="Mori M."/>
            <person name="Yoshida Y."/>
            <person name="Ohtoshi R."/>
            <person name="Malay A.D."/>
            <person name="Moran D.A.P."/>
            <person name="Tomita M."/>
            <person name="Numata K."/>
            <person name="Arakawa K."/>
        </authorList>
    </citation>
    <scope>NUCLEOTIDE SEQUENCE</scope>
</reference>
<keyword evidence="2" id="KW-0677">Repeat</keyword>
<accession>A0A8X6PEH4</accession>
<evidence type="ECO:0000256" key="1">
    <source>
        <dbReference type="ARBA" id="ARBA00022723"/>
    </source>
</evidence>
<feature type="chain" id="PRO_5036658705" evidence="6">
    <location>
        <begin position="24"/>
        <end position="117"/>
    </location>
</feature>
<dbReference type="InterPro" id="IPR036236">
    <property type="entry name" value="Znf_C2H2_sf"/>
</dbReference>
<keyword evidence="3 5" id="KW-0863">Zinc-finger</keyword>
<dbReference type="PANTHER" id="PTHR14196">
    <property type="entry name" value="ODD-SKIPPED - RELATED"/>
    <property type="match status" value="1"/>
</dbReference>
<dbReference type="InterPro" id="IPR050717">
    <property type="entry name" value="C2H2-ZF_Transcription_Reg"/>
</dbReference>
<keyword evidence="1" id="KW-0479">Metal-binding</keyword>
<dbReference type="PROSITE" id="PS50157">
    <property type="entry name" value="ZINC_FINGER_C2H2_2"/>
    <property type="match status" value="2"/>
</dbReference>
<dbReference type="FunFam" id="3.30.160.60:FF:001732">
    <property type="entry name" value="Zgc:162936"/>
    <property type="match status" value="1"/>
</dbReference>
<feature type="domain" description="C2H2-type" evidence="7">
    <location>
        <begin position="61"/>
        <end position="88"/>
    </location>
</feature>
<dbReference type="GO" id="GO:0005694">
    <property type="term" value="C:chromosome"/>
    <property type="evidence" value="ECO:0007669"/>
    <property type="project" value="UniProtKB-ARBA"/>
</dbReference>
<dbReference type="Pfam" id="PF00096">
    <property type="entry name" value="zf-C2H2"/>
    <property type="match status" value="1"/>
</dbReference>
<comment type="caution">
    <text evidence="8">The sequence shown here is derived from an EMBL/GenBank/DDBJ whole genome shotgun (WGS) entry which is preliminary data.</text>
</comment>
<organism evidence="8 10">
    <name type="scientific">Nephila pilipes</name>
    <name type="common">Giant wood spider</name>
    <name type="synonym">Nephila maculata</name>
    <dbReference type="NCBI Taxonomy" id="299642"/>
    <lineage>
        <taxon>Eukaryota</taxon>
        <taxon>Metazoa</taxon>
        <taxon>Ecdysozoa</taxon>
        <taxon>Arthropoda</taxon>
        <taxon>Chelicerata</taxon>
        <taxon>Arachnida</taxon>
        <taxon>Araneae</taxon>
        <taxon>Araneomorphae</taxon>
        <taxon>Entelegynae</taxon>
        <taxon>Araneoidea</taxon>
        <taxon>Nephilidae</taxon>
        <taxon>Nephila</taxon>
    </lineage>
</organism>
<feature type="signal peptide" evidence="6">
    <location>
        <begin position="1"/>
        <end position="23"/>
    </location>
</feature>
<evidence type="ECO:0000256" key="6">
    <source>
        <dbReference type="SAM" id="SignalP"/>
    </source>
</evidence>
<dbReference type="OrthoDB" id="6436001at2759"/>
<dbReference type="SMART" id="SM00355">
    <property type="entry name" value="ZnF_C2H2"/>
    <property type="match status" value="2"/>
</dbReference>
<dbReference type="Proteomes" id="UP000887013">
    <property type="component" value="Unassembled WGS sequence"/>
</dbReference>
<proteinExistence type="predicted"/>
<name>A0A8X6PEH4_NEPPI</name>
<dbReference type="GO" id="GO:0008270">
    <property type="term" value="F:zinc ion binding"/>
    <property type="evidence" value="ECO:0007669"/>
    <property type="project" value="UniProtKB-KW"/>
</dbReference>
<gene>
    <name evidence="8" type="primary">NCL1_45879</name>
    <name evidence="8" type="ORF">NPIL_173981</name>
    <name evidence="9" type="ORF">NPIL_600771</name>
</gene>
<dbReference type="EMBL" id="BMAW01019541">
    <property type="protein sequence ID" value="GFT63898.1"/>
    <property type="molecule type" value="Genomic_DNA"/>
</dbReference>
<sequence length="117" mass="13428">MCCNKVLSITSLTLTVSFFSIQAVVQQHHSSFNLEIYESVSRKTTVSSVRGRGRGKSSRVNQCPFCPKYFYSNFELVRHTRVHTGEKPFGCDICSRSFKSKQALKYHKIQIHHLNLT</sequence>
<dbReference type="PANTHER" id="PTHR14196:SF12">
    <property type="entry name" value="ZINC FINGER PROTEIN 208-LIKE"/>
    <property type="match status" value="1"/>
</dbReference>
<dbReference type="EMBL" id="BMAW01024646">
    <property type="protein sequence ID" value="GFT88799.1"/>
    <property type="molecule type" value="Genomic_DNA"/>
</dbReference>
<evidence type="ECO:0000259" key="7">
    <source>
        <dbReference type="PROSITE" id="PS50157"/>
    </source>
</evidence>
<evidence type="ECO:0000256" key="2">
    <source>
        <dbReference type="ARBA" id="ARBA00022737"/>
    </source>
</evidence>
<feature type="domain" description="C2H2-type" evidence="7">
    <location>
        <begin position="89"/>
        <end position="112"/>
    </location>
</feature>
<keyword evidence="10" id="KW-1185">Reference proteome</keyword>
<dbReference type="PROSITE" id="PS00028">
    <property type="entry name" value="ZINC_FINGER_C2H2_1"/>
    <property type="match status" value="1"/>
</dbReference>
<protein>
    <submittedName>
        <fullName evidence="8">Zinc finger protein</fullName>
    </submittedName>
</protein>
<keyword evidence="6" id="KW-0732">Signal</keyword>
<dbReference type="Pfam" id="PF13912">
    <property type="entry name" value="zf-C2H2_6"/>
    <property type="match status" value="1"/>
</dbReference>
<evidence type="ECO:0000256" key="4">
    <source>
        <dbReference type="ARBA" id="ARBA00022833"/>
    </source>
</evidence>
<dbReference type="GO" id="GO:0000977">
    <property type="term" value="F:RNA polymerase II transcription regulatory region sequence-specific DNA binding"/>
    <property type="evidence" value="ECO:0007669"/>
    <property type="project" value="TreeGrafter"/>
</dbReference>